<evidence type="ECO:0000313" key="8">
    <source>
        <dbReference type="EMBL" id="OJJ46858.1"/>
    </source>
</evidence>
<dbReference type="Pfam" id="PF07690">
    <property type="entry name" value="MFS_1"/>
    <property type="match status" value="1"/>
</dbReference>
<dbReference type="SUPFAM" id="SSF103473">
    <property type="entry name" value="MFS general substrate transporter"/>
    <property type="match status" value="2"/>
</dbReference>
<evidence type="ECO:0000256" key="4">
    <source>
        <dbReference type="ARBA" id="ARBA00023136"/>
    </source>
</evidence>
<dbReference type="OrthoDB" id="2985014at2759"/>
<evidence type="ECO:0000313" key="9">
    <source>
        <dbReference type="Proteomes" id="UP000184188"/>
    </source>
</evidence>
<keyword evidence="4 6" id="KW-0472">Membrane</keyword>
<dbReference type="PANTHER" id="PTHR23501:SF199">
    <property type="entry name" value="MFS EFFLUX TRANSPORTER INPD-RELATED"/>
    <property type="match status" value="1"/>
</dbReference>
<keyword evidence="2 6" id="KW-0812">Transmembrane</keyword>
<evidence type="ECO:0000256" key="1">
    <source>
        <dbReference type="ARBA" id="ARBA00004141"/>
    </source>
</evidence>
<feature type="transmembrane region" description="Helical" evidence="6">
    <location>
        <begin position="373"/>
        <end position="391"/>
    </location>
</feature>
<keyword evidence="3 6" id="KW-1133">Transmembrane helix</keyword>
<reference evidence="9" key="1">
    <citation type="journal article" date="2017" name="Genome Biol.">
        <title>Comparative genomics reveals high biological diversity and specific adaptations in the industrially and medically important fungal genus Aspergillus.</title>
        <authorList>
            <person name="de Vries R.P."/>
            <person name="Riley R."/>
            <person name="Wiebenga A."/>
            <person name="Aguilar-Osorio G."/>
            <person name="Amillis S."/>
            <person name="Uchima C.A."/>
            <person name="Anderluh G."/>
            <person name="Asadollahi M."/>
            <person name="Askin M."/>
            <person name="Barry K."/>
            <person name="Battaglia E."/>
            <person name="Bayram O."/>
            <person name="Benocci T."/>
            <person name="Braus-Stromeyer S.A."/>
            <person name="Caldana C."/>
            <person name="Canovas D."/>
            <person name="Cerqueira G.C."/>
            <person name="Chen F."/>
            <person name="Chen W."/>
            <person name="Choi C."/>
            <person name="Clum A."/>
            <person name="Dos Santos R.A."/>
            <person name="Damasio A.R."/>
            <person name="Diallinas G."/>
            <person name="Emri T."/>
            <person name="Fekete E."/>
            <person name="Flipphi M."/>
            <person name="Freyberg S."/>
            <person name="Gallo A."/>
            <person name="Gournas C."/>
            <person name="Habgood R."/>
            <person name="Hainaut M."/>
            <person name="Harispe M.L."/>
            <person name="Henrissat B."/>
            <person name="Hilden K.S."/>
            <person name="Hope R."/>
            <person name="Hossain A."/>
            <person name="Karabika E."/>
            <person name="Karaffa L."/>
            <person name="Karanyi Z."/>
            <person name="Krasevec N."/>
            <person name="Kuo A."/>
            <person name="Kusch H."/>
            <person name="LaButti K."/>
            <person name="Lagendijk E.L."/>
            <person name="Lapidus A."/>
            <person name="Levasseur A."/>
            <person name="Lindquist E."/>
            <person name="Lipzen A."/>
            <person name="Logrieco A.F."/>
            <person name="MacCabe A."/>
            <person name="Maekelae M.R."/>
            <person name="Malavazi I."/>
            <person name="Melin P."/>
            <person name="Meyer V."/>
            <person name="Mielnichuk N."/>
            <person name="Miskei M."/>
            <person name="Molnar A.P."/>
            <person name="Mule G."/>
            <person name="Ngan C.Y."/>
            <person name="Orejas M."/>
            <person name="Orosz E."/>
            <person name="Ouedraogo J.P."/>
            <person name="Overkamp K.M."/>
            <person name="Park H.-S."/>
            <person name="Perrone G."/>
            <person name="Piumi F."/>
            <person name="Punt P.J."/>
            <person name="Ram A.F."/>
            <person name="Ramon A."/>
            <person name="Rauscher S."/>
            <person name="Record E."/>
            <person name="Riano-Pachon D.M."/>
            <person name="Robert V."/>
            <person name="Roehrig J."/>
            <person name="Ruller R."/>
            <person name="Salamov A."/>
            <person name="Salih N.S."/>
            <person name="Samson R.A."/>
            <person name="Sandor E."/>
            <person name="Sanguinetti M."/>
            <person name="Schuetze T."/>
            <person name="Sepcic K."/>
            <person name="Shelest E."/>
            <person name="Sherlock G."/>
            <person name="Sophianopoulou V."/>
            <person name="Squina F.M."/>
            <person name="Sun H."/>
            <person name="Susca A."/>
            <person name="Todd R.B."/>
            <person name="Tsang A."/>
            <person name="Unkles S.E."/>
            <person name="van de Wiele N."/>
            <person name="van Rossen-Uffink D."/>
            <person name="Oliveira J.V."/>
            <person name="Vesth T.C."/>
            <person name="Visser J."/>
            <person name="Yu J.-H."/>
            <person name="Zhou M."/>
            <person name="Andersen M.R."/>
            <person name="Archer D.B."/>
            <person name="Baker S.E."/>
            <person name="Benoit I."/>
            <person name="Brakhage A.A."/>
            <person name="Braus G.H."/>
            <person name="Fischer R."/>
            <person name="Frisvad J.C."/>
            <person name="Goldman G.H."/>
            <person name="Houbraken J."/>
            <person name="Oakley B."/>
            <person name="Pocsi I."/>
            <person name="Scazzocchio C."/>
            <person name="Seiboth B."/>
            <person name="vanKuyk P.A."/>
            <person name="Wortman J."/>
            <person name="Dyer P.S."/>
            <person name="Grigoriev I.V."/>
        </authorList>
    </citation>
    <scope>NUCLEOTIDE SEQUENCE [LARGE SCALE GENOMIC DNA]</scope>
    <source>
        <strain evidence="9">CBS 506.65</strain>
    </source>
</reference>
<dbReference type="PANTHER" id="PTHR23501">
    <property type="entry name" value="MAJOR FACILITATOR SUPERFAMILY"/>
    <property type="match status" value="1"/>
</dbReference>
<evidence type="ECO:0000256" key="5">
    <source>
        <dbReference type="SAM" id="MobiDB-lite"/>
    </source>
</evidence>
<evidence type="ECO:0000256" key="6">
    <source>
        <dbReference type="SAM" id="Phobius"/>
    </source>
</evidence>
<dbReference type="InterPro" id="IPR036259">
    <property type="entry name" value="MFS_trans_sf"/>
</dbReference>
<protein>
    <recommendedName>
        <fullName evidence="7">Major facilitator superfamily (MFS) profile domain-containing protein</fullName>
    </recommendedName>
</protein>
<dbReference type="RefSeq" id="XP_022581368.1">
    <property type="nucleotide sequence ID" value="XM_022729331.1"/>
</dbReference>
<accession>A0A1L9SI47</accession>
<dbReference type="Proteomes" id="UP000184188">
    <property type="component" value="Unassembled WGS sequence"/>
</dbReference>
<feature type="transmembrane region" description="Helical" evidence="6">
    <location>
        <begin position="136"/>
        <end position="157"/>
    </location>
</feature>
<dbReference type="InterPro" id="IPR020846">
    <property type="entry name" value="MFS_dom"/>
</dbReference>
<dbReference type="Gene3D" id="1.20.1250.20">
    <property type="entry name" value="MFS general substrate transporter like domains"/>
    <property type="match status" value="1"/>
</dbReference>
<feature type="transmembrane region" description="Helical" evidence="6">
    <location>
        <begin position="169"/>
        <end position="189"/>
    </location>
</feature>
<sequence>MASSSPSSTHPTDTLQLEDPNDNNINLDAENADSTVYPAGLQLWMSLVSCVFSMLLVGLDLTIVAVCVPSLTNEFHTVQDLGWYSAAYMLISSSFILFCSRLYAVFPVKRLFLISTAIFELGSLVCTVAPLSIVFILGRAIAGLGSCSLQVGVLLILTHSFPKAKRPMWTSICFAIQTLAMVLAPLVGGVLIDAWSWRLCFAINLPLGVVTFLLTFFAFHDPVVNPDVTLSIADKLKRLDLLGTLFFVPSIVCLLIAMQWGGIKYGWGSPVVISLLVIFALFLTLFAVIQYRQNDHATLPARILRQRSVLAGAWFGTCYNGILAVTEYYISIYFQGIRGYSAAKSGALGVPLMVGMMAASFASGVFTTTIGYYYPLMFATSILAPIASGLLTTLPVEENLAKILAYLGFLGVAVGLGMQSPVVAVQTVLPMKDVATGISITGLAGGMGSALFISASATLFQTRLQAEVAQYAPGTNVTAFVDGGLDHVREYIGGNRLQSVLLGYDKAVMQTLYMPVALGGLTLLGSLAMERKSVKKKAA</sequence>
<feature type="transmembrane region" description="Helical" evidence="6">
    <location>
        <begin position="309"/>
        <end position="334"/>
    </location>
</feature>
<feature type="transmembrane region" description="Helical" evidence="6">
    <location>
        <begin position="239"/>
        <end position="261"/>
    </location>
</feature>
<feature type="transmembrane region" description="Helical" evidence="6">
    <location>
        <begin position="111"/>
        <end position="130"/>
    </location>
</feature>
<feature type="domain" description="Major facilitator superfamily (MFS) profile" evidence="7">
    <location>
        <begin position="46"/>
        <end position="534"/>
    </location>
</feature>
<dbReference type="GO" id="GO:0005886">
    <property type="term" value="C:plasma membrane"/>
    <property type="evidence" value="ECO:0007669"/>
    <property type="project" value="TreeGrafter"/>
</dbReference>
<dbReference type="EMBL" id="KV878341">
    <property type="protein sequence ID" value="OJJ46858.1"/>
    <property type="molecule type" value="Genomic_DNA"/>
</dbReference>
<feature type="transmembrane region" description="Helical" evidence="6">
    <location>
        <begin position="195"/>
        <end position="219"/>
    </location>
</feature>
<feature type="region of interest" description="Disordered" evidence="5">
    <location>
        <begin position="1"/>
        <end position="21"/>
    </location>
</feature>
<feature type="transmembrane region" description="Helical" evidence="6">
    <location>
        <begin position="512"/>
        <end position="529"/>
    </location>
</feature>
<dbReference type="Gene3D" id="1.20.1720.10">
    <property type="entry name" value="Multidrug resistance protein D"/>
    <property type="match status" value="1"/>
</dbReference>
<evidence type="ECO:0000256" key="2">
    <source>
        <dbReference type="ARBA" id="ARBA00022692"/>
    </source>
</evidence>
<comment type="subcellular location">
    <subcellularLocation>
        <location evidence="1">Membrane</location>
        <topology evidence="1">Multi-pass membrane protein</topology>
    </subcellularLocation>
</comment>
<dbReference type="VEuPathDB" id="FungiDB:ASPZODRAFT_65782"/>
<feature type="transmembrane region" description="Helical" evidence="6">
    <location>
        <begin position="267"/>
        <end position="289"/>
    </location>
</feature>
<dbReference type="AlphaFoldDB" id="A0A1L9SI47"/>
<proteinExistence type="predicted"/>
<feature type="transmembrane region" description="Helical" evidence="6">
    <location>
        <begin position="346"/>
        <end position="366"/>
    </location>
</feature>
<dbReference type="GeneID" id="34615795"/>
<feature type="transmembrane region" description="Helical" evidence="6">
    <location>
        <begin position="403"/>
        <end position="425"/>
    </location>
</feature>
<gene>
    <name evidence="8" type="ORF">ASPZODRAFT_65782</name>
</gene>
<dbReference type="PROSITE" id="PS50850">
    <property type="entry name" value="MFS"/>
    <property type="match status" value="1"/>
</dbReference>
<dbReference type="InterPro" id="IPR011701">
    <property type="entry name" value="MFS"/>
</dbReference>
<evidence type="ECO:0000256" key="3">
    <source>
        <dbReference type="ARBA" id="ARBA00022989"/>
    </source>
</evidence>
<name>A0A1L9SI47_9EURO</name>
<organism evidence="8 9">
    <name type="scientific">Penicilliopsis zonata CBS 506.65</name>
    <dbReference type="NCBI Taxonomy" id="1073090"/>
    <lineage>
        <taxon>Eukaryota</taxon>
        <taxon>Fungi</taxon>
        <taxon>Dikarya</taxon>
        <taxon>Ascomycota</taxon>
        <taxon>Pezizomycotina</taxon>
        <taxon>Eurotiomycetes</taxon>
        <taxon>Eurotiomycetidae</taxon>
        <taxon>Eurotiales</taxon>
        <taxon>Aspergillaceae</taxon>
        <taxon>Penicilliopsis</taxon>
    </lineage>
</organism>
<dbReference type="GO" id="GO:0022857">
    <property type="term" value="F:transmembrane transporter activity"/>
    <property type="evidence" value="ECO:0007669"/>
    <property type="project" value="InterPro"/>
</dbReference>
<feature type="transmembrane region" description="Helical" evidence="6">
    <location>
        <begin position="43"/>
        <end position="71"/>
    </location>
</feature>
<feature type="transmembrane region" description="Helical" evidence="6">
    <location>
        <begin position="437"/>
        <end position="460"/>
    </location>
</feature>
<evidence type="ECO:0000259" key="7">
    <source>
        <dbReference type="PROSITE" id="PS50850"/>
    </source>
</evidence>
<keyword evidence="9" id="KW-1185">Reference proteome</keyword>
<feature type="transmembrane region" description="Helical" evidence="6">
    <location>
        <begin position="83"/>
        <end position="104"/>
    </location>
</feature>